<evidence type="ECO:0000313" key="7">
    <source>
        <dbReference type="Proteomes" id="UP000646308"/>
    </source>
</evidence>
<dbReference type="InterPro" id="IPR011256">
    <property type="entry name" value="Reg_factor_effector_dom_sf"/>
</dbReference>
<evidence type="ECO:0000256" key="3">
    <source>
        <dbReference type="ARBA" id="ARBA00023163"/>
    </source>
</evidence>
<dbReference type="GO" id="GO:0003700">
    <property type="term" value="F:DNA-binding transcription factor activity"/>
    <property type="evidence" value="ECO:0007669"/>
    <property type="project" value="InterPro"/>
</dbReference>
<organism evidence="5 7">
    <name type="scientific">Staphylococcus agnetis</name>
    <dbReference type="NCBI Taxonomy" id="985762"/>
    <lineage>
        <taxon>Bacteria</taxon>
        <taxon>Bacillati</taxon>
        <taxon>Bacillota</taxon>
        <taxon>Bacilli</taxon>
        <taxon>Bacillales</taxon>
        <taxon>Staphylococcaceae</taxon>
        <taxon>Staphylococcus</taxon>
    </lineage>
</organism>
<accession>A0A2T4MP74</accession>
<dbReference type="Proteomes" id="UP000646308">
    <property type="component" value="Unassembled WGS sequence"/>
</dbReference>
<evidence type="ECO:0000313" key="6">
    <source>
        <dbReference type="EMBL" id="UXU56197.1"/>
    </source>
</evidence>
<dbReference type="Gene3D" id="3.20.80.10">
    <property type="entry name" value="Regulatory factor, effector binding domain"/>
    <property type="match status" value="1"/>
</dbReference>
<dbReference type="RefSeq" id="WP_103346070.1">
    <property type="nucleotide sequence ID" value="NZ_CP045927.1"/>
</dbReference>
<dbReference type="GO" id="GO:0043565">
    <property type="term" value="F:sequence-specific DNA binding"/>
    <property type="evidence" value="ECO:0007669"/>
    <property type="project" value="InterPro"/>
</dbReference>
<dbReference type="Pfam" id="PF12833">
    <property type="entry name" value="HTH_18"/>
    <property type="match status" value="1"/>
</dbReference>
<dbReference type="EMBL" id="WMFL01000088">
    <property type="protein sequence ID" value="NJI03679.1"/>
    <property type="molecule type" value="Genomic_DNA"/>
</dbReference>
<dbReference type="PROSITE" id="PS01124">
    <property type="entry name" value="HTH_ARAC_FAMILY_2"/>
    <property type="match status" value="1"/>
</dbReference>
<name>A0A2T4MP74_9STAP</name>
<dbReference type="PANTHER" id="PTHR47504">
    <property type="entry name" value="RIGHT ORIGIN-BINDING PROTEIN"/>
    <property type="match status" value="1"/>
</dbReference>
<dbReference type="Pfam" id="PF14526">
    <property type="entry name" value="Cass2"/>
    <property type="match status" value="1"/>
</dbReference>
<dbReference type="PANTHER" id="PTHR47504:SF5">
    <property type="entry name" value="RIGHT ORIGIN-BINDING PROTEIN"/>
    <property type="match status" value="1"/>
</dbReference>
<evidence type="ECO:0000256" key="2">
    <source>
        <dbReference type="ARBA" id="ARBA00023125"/>
    </source>
</evidence>
<evidence type="ECO:0000256" key="1">
    <source>
        <dbReference type="ARBA" id="ARBA00023015"/>
    </source>
</evidence>
<dbReference type="InterPro" id="IPR050959">
    <property type="entry name" value="MarA-like"/>
</dbReference>
<dbReference type="InterPro" id="IPR018060">
    <property type="entry name" value="HTH_AraC"/>
</dbReference>
<keyword evidence="1" id="KW-0805">Transcription regulation</keyword>
<dbReference type="GeneID" id="57691610"/>
<dbReference type="InterPro" id="IPR010499">
    <property type="entry name" value="AraC_E-bd"/>
</dbReference>
<evidence type="ECO:0000313" key="5">
    <source>
        <dbReference type="EMBL" id="NJI03679.1"/>
    </source>
</evidence>
<feature type="domain" description="HTH araC/xylS-type" evidence="4">
    <location>
        <begin position="8"/>
        <end position="106"/>
    </location>
</feature>
<keyword evidence="2" id="KW-0238">DNA-binding</keyword>
<reference evidence="6" key="2">
    <citation type="submission" date="2022-03" db="EMBL/GenBank/DDBJ databases">
        <title>Comparative Genomics of East African Camel-Associated Staphylococcaceae spp.: Diversity and Inheritance of Traits Involved in Host-Pathogen Interactions.</title>
        <authorList>
            <person name="Akarsu H."/>
            <person name="Liljander A."/>
            <person name="Younan M."/>
            <person name="Brodard I."/>
            <person name="Glucks I."/>
            <person name="Labroussaa F."/>
            <person name="Overesch G."/>
            <person name="Kuhnert P."/>
            <person name="Perreten V."/>
            <person name="Drexler J.F."/>
            <person name="Corman V.M."/>
            <person name="Falquet L."/>
            <person name="Jores J."/>
        </authorList>
    </citation>
    <scope>NUCLEOTIDE SEQUENCE</scope>
    <source>
        <strain evidence="6">IVB6197</strain>
    </source>
</reference>
<keyword evidence="3" id="KW-0804">Transcription</keyword>
<dbReference type="SUPFAM" id="SSF46689">
    <property type="entry name" value="Homeodomain-like"/>
    <property type="match status" value="2"/>
</dbReference>
<dbReference type="SMART" id="SM00871">
    <property type="entry name" value="AraC_E_bind"/>
    <property type="match status" value="1"/>
</dbReference>
<dbReference type="SUPFAM" id="SSF55136">
    <property type="entry name" value="Probable bacterial effector-binding domain"/>
    <property type="match status" value="1"/>
</dbReference>
<dbReference type="AlphaFoldDB" id="A0A2T4MP74"/>
<sequence>MDVIKHIQQAIIYIEDHLYESYDLQHLSDYVELSPYHLSQSFLMITGQTPEDYYKARRLTLAAKELKQSNARLIDIAKKYHYSDVNAFAHDFSDYHGVSPLQVKTKSDQLNMQPQIYLKLTTTTKPAPPFRYEHIGDFGMVGYSRFIPSQDIESPFNVPDFLEDLKADGRIDDLIKYNDCGPHDLFVVRCPLEHGLELFVGVPSERMPSHLEYRYLDRRQYAMFNLQGEMDYAVTDAWHYIETTLQFSMPYEKDTLYLEVYPFDFSFDHALTKIQLGIPLLNDDI</sequence>
<reference evidence="5" key="1">
    <citation type="submission" date="2019-11" db="EMBL/GenBank/DDBJ databases">
        <title>Whole genome comparisons of Staphylococcus agnetis isolates from cattle and chickens.</title>
        <authorList>
            <person name="Rhoads D."/>
            <person name="Shwani A."/>
            <person name="Adkins P."/>
            <person name="Calcutt M."/>
            <person name="Middleton J."/>
        </authorList>
    </citation>
    <scope>NUCLEOTIDE SEQUENCE</scope>
    <source>
        <strain evidence="5">1387</strain>
    </source>
</reference>
<dbReference type="InterPro" id="IPR029441">
    <property type="entry name" value="Cass2"/>
</dbReference>
<dbReference type="SMART" id="SM00342">
    <property type="entry name" value="HTH_ARAC"/>
    <property type="match status" value="1"/>
</dbReference>
<evidence type="ECO:0000259" key="4">
    <source>
        <dbReference type="PROSITE" id="PS01124"/>
    </source>
</evidence>
<proteinExistence type="predicted"/>
<dbReference type="InterPro" id="IPR009057">
    <property type="entry name" value="Homeodomain-like_sf"/>
</dbReference>
<protein>
    <submittedName>
        <fullName evidence="6">AraC family transcriptional regulator</fullName>
    </submittedName>
    <submittedName>
        <fullName evidence="5">Helix-turn-helix domain-containing protein</fullName>
    </submittedName>
</protein>
<dbReference type="EMBL" id="CP094809">
    <property type="protein sequence ID" value="UXU56197.1"/>
    <property type="molecule type" value="Genomic_DNA"/>
</dbReference>
<gene>
    <name evidence="5" type="ORF">GLV84_12635</name>
    <name evidence="6" type="ORF">MUA95_06360</name>
</gene>
<dbReference type="Gene3D" id="1.10.10.60">
    <property type="entry name" value="Homeodomain-like"/>
    <property type="match status" value="2"/>
</dbReference>
<dbReference type="Proteomes" id="UP001065705">
    <property type="component" value="Chromosome"/>
</dbReference>